<dbReference type="CDD" id="cd07765">
    <property type="entry name" value="KRAB_A-box"/>
    <property type="match status" value="1"/>
</dbReference>
<feature type="domain" description="C2H2-type" evidence="15">
    <location>
        <begin position="403"/>
        <end position="430"/>
    </location>
</feature>
<dbReference type="Pfam" id="PF00096">
    <property type="entry name" value="zf-C2H2"/>
    <property type="match status" value="9"/>
</dbReference>
<keyword evidence="11" id="KW-0804">Transcription</keyword>
<dbReference type="GO" id="GO:0000978">
    <property type="term" value="F:RNA polymerase II cis-regulatory region sequence-specific DNA binding"/>
    <property type="evidence" value="ECO:0007669"/>
    <property type="project" value="TreeGrafter"/>
</dbReference>
<keyword evidence="5" id="KW-0677">Repeat</keyword>
<keyword evidence="7" id="KW-0862">Zinc</keyword>
<dbReference type="PROSITE" id="PS50157">
    <property type="entry name" value="ZINC_FINGER_C2H2_2"/>
    <property type="match status" value="9"/>
</dbReference>
<dbReference type="PROSITE" id="PS00028">
    <property type="entry name" value="ZINC_FINGER_C2H2_1"/>
    <property type="match status" value="9"/>
</dbReference>
<dbReference type="GO" id="GO:0008270">
    <property type="term" value="F:zinc ion binding"/>
    <property type="evidence" value="ECO:0007669"/>
    <property type="project" value="UniProtKB-KW"/>
</dbReference>
<feature type="domain" description="C2H2-type" evidence="15">
    <location>
        <begin position="347"/>
        <end position="374"/>
    </location>
</feature>
<dbReference type="FunFam" id="3.30.160.60:FF:000176">
    <property type="entry name" value="zinc finger protein 70"/>
    <property type="match status" value="1"/>
</dbReference>
<proteinExistence type="inferred from homology"/>
<dbReference type="Ensembl" id="ENSSHAT00000027570.1">
    <property type="protein sequence ID" value="ENSSHAP00000032570.1"/>
    <property type="gene ID" value="ENSSHAG00000030563.1"/>
</dbReference>
<keyword evidence="9" id="KW-0805">Transcription regulation</keyword>
<dbReference type="InParanoid" id="A0A7N4P4R7"/>
<name>A0A7N4P4R7_SARHA</name>
<dbReference type="Gene3D" id="6.10.140.140">
    <property type="match status" value="1"/>
</dbReference>
<sequence length="599" mass="68389">MSVCSGRFRARWVLGIIVQRLSPHRRSSPWIQSSALCSSGDWKNSKETSVAAWKKTGGMWRGGTGTLEEDQVKIRRFIFDTGALLSEGSALSQERSLEEAAAVMTSGFLAARMQESVTFKDVAVDFTQEEWKQLDPAQRDLYRDVMLENYRNLVSLGLPVFKPDVISQLERGEAPWTPEVPRSTCSGSFSQETKWENKDSTPKPGFCIGEPSKELQLPQNGYWDFKLGSSWEYDIRLEGDSDNQEGPPRQMVFIPRKGSSKVNVNEGNAYGFNLGSILDPQQLFATGKSLHQCDMLEKSFKQFSELIKWNRISLGKKLLKYNKCRKSTDYHLDLVQYDGVHIGEKLYECNECGKAFNWITHLTEHQRIHTLEKPYKCNECGKAFSKHSYLNQHQNVHTGKKPHKCNECGKNFSQRGHLTEHQRIHSGEKPYKCNECGKAFGQKAHLTEHLRIHTGEKPYQCSQCRKAFSQNSSLILHRRIHTGERPFECSECGKAFSQKGHLTQHRRIHTGEKLFECSECGKSFSHGSSFTYHQRIHTGEKPYECNECGKAFSQNSSLTLHYRIHTGEKPFECNECGKAFRQRGNLTEHMRTHLGGKSL</sequence>
<evidence type="ECO:0000259" key="16">
    <source>
        <dbReference type="PROSITE" id="PS50805"/>
    </source>
</evidence>
<dbReference type="FunFam" id="3.30.160.60:FF:000281">
    <property type="entry name" value="Zinc finger protein 558 isoform X1"/>
    <property type="match status" value="1"/>
</dbReference>
<feature type="domain" description="C2H2-type" evidence="15">
    <location>
        <begin position="431"/>
        <end position="458"/>
    </location>
</feature>
<dbReference type="Gene3D" id="3.30.160.60">
    <property type="entry name" value="Classic Zinc Finger"/>
    <property type="match status" value="9"/>
</dbReference>
<dbReference type="GO" id="GO:0031981">
    <property type="term" value="C:nuclear lumen"/>
    <property type="evidence" value="ECO:0007669"/>
    <property type="project" value="UniProtKB-ARBA"/>
</dbReference>
<keyword evidence="8" id="KW-0832">Ubl conjugation</keyword>
<evidence type="ECO:0000256" key="6">
    <source>
        <dbReference type="ARBA" id="ARBA00022771"/>
    </source>
</evidence>
<evidence type="ECO:0000256" key="10">
    <source>
        <dbReference type="ARBA" id="ARBA00023125"/>
    </source>
</evidence>
<evidence type="ECO:0000256" key="14">
    <source>
        <dbReference type="SAM" id="MobiDB-lite"/>
    </source>
</evidence>
<dbReference type="FunFam" id="3.30.160.60:FF:002402">
    <property type="entry name" value="Zinc finger protein 347"/>
    <property type="match status" value="1"/>
</dbReference>
<evidence type="ECO:0000313" key="17">
    <source>
        <dbReference type="Ensembl" id="ENSSHAP00000032570.1"/>
    </source>
</evidence>
<evidence type="ECO:0000256" key="11">
    <source>
        <dbReference type="ARBA" id="ARBA00023163"/>
    </source>
</evidence>
<dbReference type="FunFam" id="3.30.160.60:FF:004137">
    <property type="match status" value="1"/>
</dbReference>
<evidence type="ECO:0000259" key="15">
    <source>
        <dbReference type="PROSITE" id="PS50157"/>
    </source>
</evidence>
<feature type="domain" description="KRAB" evidence="16">
    <location>
        <begin position="117"/>
        <end position="188"/>
    </location>
</feature>
<feature type="domain" description="C2H2-type" evidence="15">
    <location>
        <begin position="375"/>
        <end position="402"/>
    </location>
</feature>
<feature type="domain" description="C2H2-type" evidence="15">
    <location>
        <begin position="543"/>
        <end position="570"/>
    </location>
</feature>
<dbReference type="InterPro" id="IPR013087">
    <property type="entry name" value="Znf_C2H2_type"/>
</dbReference>
<accession>A0A7N4P4R7</accession>
<keyword evidence="4" id="KW-0479">Metal-binding</keyword>
<dbReference type="FunFam" id="3.30.160.60:FF:002090">
    <property type="entry name" value="Zinc finger protein 473"/>
    <property type="match status" value="1"/>
</dbReference>
<keyword evidence="6 13" id="KW-0863">Zinc-finger</keyword>
<dbReference type="GeneTree" id="ENSGT00950000182890"/>
<dbReference type="GO" id="GO:0000981">
    <property type="term" value="F:DNA-binding transcription factor activity, RNA polymerase II-specific"/>
    <property type="evidence" value="ECO:0007669"/>
    <property type="project" value="TreeGrafter"/>
</dbReference>
<dbReference type="FunFam" id="3.30.160.60:FF:000330">
    <property type="entry name" value="Zinc finger with KRAB and SCAN domains 1"/>
    <property type="match status" value="1"/>
</dbReference>
<evidence type="ECO:0000256" key="3">
    <source>
        <dbReference type="ARBA" id="ARBA00022499"/>
    </source>
</evidence>
<protein>
    <submittedName>
        <fullName evidence="17">Uncharacterized protein</fullName>
    </submittedName>
</protein>
<dbReference type="InterPro" id="IPR001909">
    <property type="entry name" value="KRAB"/>
</dbReference>
<dbReference type="PANTHER" id="PTHR23226:SF366">
    <property type="entry name" value="ZINC FINGER PROTEIN ZFP2"/>
    <property type="match status" value="1"/>
</dbReference>
<evidence type="ECO:0000256" key="7">
    <source>
        <dbReference type="ARBA" id="ARBA00022833"/>
    </source>
</evidence>
<dbReference type="FunFam" id="3.30.160.60:FF:002343">
    <property type="entry name" value="Zinc finger protein 33A"/>
    <property type="match status" value="1"/>
</dbReference>
<dbReference type="PANTHER" id="PTHR23226">
    <property type="entry name" value="ZINC FINGER AND SCAN DOMAIN-CONTAINING"/>
    <property type="match status" value="1"/>
</dbReference>
<evidence type="ECO:0000256" key="12">
    <source>
        <dbReference type="ARBA" id="ARBA00023242"/>
    </source>
</evidence>
<dbReference type="SMART" id="SM00355">
    <property type="entry name" value="ZnF_C2H2"/>
    <property type="match status" value="9"/>
</dbReference>
<evidence type="ECO:0000256" key="2">
    <source>
        <dbReference type="ARBA" id="ARBA00006991"/>
    </source>
</evidence>
<reference evidence="17" key="2">
    <citation type="submission" date="2025-08" db="UniProtKB">
        <authorList>
            <consortium name="Ensembl"/>
        </authorList>
    </citation>
    <scope>IDENTIFICATION</scope>
</reference>
<dbReference type="FunFam" id="3.30.160.60:FF:000295">
    <property type="entry name" value="zinc finger protein 19"/>
    <property type="match status" value="1"/>
</dbReference>
<dbReference type="Proteomes" id="UP000007648">
    <property type="component" value="Unassembled WGS sequence"/>
</dbReference>
<evidence type="ECO:0000256" key="13">
    <source>
        <dbReference type="PROSITE-ProRule" id="PRU00042"/>
    </source>
</evidence>
<dbReference type="Pfam" id="PF01352">
    <property type="entry name" value="KRAB"/>
    <property type="match status" value="1"/>
</dbReference>
<evidence type="ECO:0000256" key="1">
    <source>
        <dbReference type="ARBA" id="ARBA00004123"/>
    </source>
</evidence>
<feature type="domain" description="C2H2-type" evidence="15">
    <location>
        <begin position="459"/>
        <end position="486"/>
    </location>
</feature>
<gene>
    <name evidence="17" type="primary">LOC100931464</name>
</gene>
<reference evidence="17 18" key="1">
    <citation type="journal article" date="2011" name="Proc. Natl. Acad. Sci. U.S.A.">
        <title>Genetic diversity and population structure of the endangered marsupial Sarcophilus harrisii (Tasmanian devil).</title>
        <authorList>
            <person name="Miller W."/>
            <person name="Hayes V.M."/>
            <person name="Ratan A."/>
            <person name="Petersen D.C."/>
            <person name="Wittekindt N.E."/>
            <person name="Miller J."/>
            <person name="Walenz B."/>
            <person name="Knight J."/>
            <person name="Qi J."/>
            <person name="Zhao F."/>
            <person name="Wang Q."/>
            <person name="Bedoya-Reina O.C."/>
            <person name="Katiyar N."/>
            <person name="Tomsho L.P."/>
            <person name="Kasson L.M."/>
            <person name="Hardie R.A."/>
            <person name="Woodbridge P."/>
            <person name="Tindall E.A."/>
            <person name="Bertelsen M.F."/>
            <person name="Dixon D."/>
            <person name="Pyecroft S."/>
            <person name="Helgen K.M."/>
            <person name="Lesk A.M."/>
            <person name="Pringle T.H."/>
            <person name="Patterson N."/>
            <person name="Zhang Y."/>
            <person name="Kreiss A."/>
            <person name="Woods G.M."/>
            <person name="Jones M.E."/>
            <person name="Schuster S.C."/>
        </authorList>
    </citation>
    <scope>NUCLEOTIDE SEQUENCE [LARGE SCALE GENOMIC DNA]</scope>
</reference>
<dbReference type="AlphaFoldDB" id="A0A7N4P4R7"/>
<evidence type="ECO:0000256" key="4">
    <source>
        <dbReference type="ARBA" id="ARBA00022723"/>
    </source>
</evidence>
<dbReference type="InterPro" id="IPR036236">
    <property type="entry name" value="Znf_C2H2_sf"/>
</dbReference>
<evidence type="ECO:0000313" key="18">
    <source>
        <dbReference type="Proteomes" id="UP000007648"/>
    </source>
</evidence>
<evidence type="ECO:0000256" key="5">
    <source>
        <dbReference type="ARBA" id="ARBA00022737"/>
    </source>
</evidence>
<reference evidence="17" key="3">
    <citation type="submission" date="2025-09" db="UniProtKB">
        <authorList>
            <consortium name="Ensembl"/>
        </authorList>
    </citation>
    <scope>IDENTIFICATION</scope>
</reference>
<feature type="compositionally biased region" description="Polar residues" evidence="14">
    <location>
        <begin position="183"/>
        <end position="192"/>
    </location>
</feature>
<dbReference type="FunFam" id="3.30.160.60:FF:000508">
    <property type="entry name" value="Myeloid zinc finger 1"/>
    <property type="match status" value="1"/>
</dbReference>
<dbReference type="GO" id="GO:0042802">
    <property type="term" value="F:identical protein binding"/>
    <property type="evidence" value="ECO:0007669"/>
    <property type="project" value="UniProtKB-ARBA"/>
</dbReference>
<dbReference type="OMA" id="AFNWITH"/>
<keyword evidence="12" id="KW-0539">Nucleus</keyword>
<dbReference type="InterPro" id="IPR036051">
    <property type="entry name" value="KRAB_dom_sf"/>
</dbReference>
<feature type="domain" description="C2H2-type" evidence="15">
    <location>
        <begin position="571"/>
        <end position="598"/>
    </location>
</feature>
<evidence type="ECO:0000256" key="8">
    <source>
        <dbReference type="ARBA" id="ARBA00022843"/>
    </source>
</evidence>
<dbReference type="SUPFAM" id="SSF109640">
    <property type="entry name" value="KRAB domain (Kruppel-associated box)"/>
    <property type="match status" value="1"/>
</dbReference>
<feature type="domain" description="C2H2-type" evidence="15">
    <location>
        <begin position="487"/>
        <end position="514"/>
    </location>
</feature>
<dbReference type="PROSITE" id="PS50805">
    <property type="entry name" value="KRAB"/>
    <property type="match status" value="1"/>
</dbReference>
<dbReference type="SMART" id="SM00349">
    <property type="entry name" value="KRAB"/>
    <property type="match status" value="1"/>
</dbReference>
<organism evidence="17 18">
    <name type="scientific">Sarcophilus harrisii</name>
    <name type="common">Tasmanian devil</name>
    <name type="synonym">Sarcophilus laniarius</name>
    <dbReference type="NCBI Taxonomy" id="9305"/>
    <lineage>
        <taxon>Eukaryota</taxon>
        <taxon>Metazoa</taxon>
        <taxon>Chordata</taxon>
        <taxon>Craniata</taxon>
        <taxon>Vertebrata</taxon>
        <taxon>Euteleostomi</taxon>
        <taxon>Mammalia</taxon>
        <taxon>Metatheria</taxon>
        <taxon>Dasyuromorphia</taxon>
        <taxon>Dasyuridae</taxon>
        <taxon>Sarcophilus</taxon>
    </lineage>
</organism>
<keyword evidence="3" id="KW-1017">Isopeptide bond</keyword>
<evidence type="ECO:0000256" key="9">
    <source>
        <dbReference type="ARBA" id="ARBA00023015"/>
    </source>
</evidence>
<comment type="similarity">
    <text evidence="2">Belongs to the krueppel C2H2-type zinc-finger protein family.</text>
</comment>
<feature type="domain" description="C2H2-type" evidence="15">
    <location>
        <begin position="515"/>
        <end position="542"/>
    </location>
</feature>
<comment type="subcellular location">
    <subcellularLocation>
        <location evidence="1">Nucleus</location>
    </subcellularLocation>
</comment>
<dbReference type="FunFam" id="3.30.160.60:FF:000016">
    <property type="entry name" value="zinc finger protein 37 homolog"/>
    <property type="match status" value="1"/>
</dbReference>
<keyword evidence="18" id="KW-1185">Reference proteome</keyword>
<dbReference type="SUPFAM" id="SSF57667">
    <property type="entry name" value="beta-beta-alpha zinc fingers"/>
    <property type="match status" value="6"/>
</dbReference>
<feature type="region of interest" description="Disordered" evidence="14">
    <location>
        <begin position="177"/>
        <end position="204"/>
    </location>
</feature>
<keyword evidence="10" id="KW-0238">DNA-binding</keyword>